<organism evidence="3 4">
    <name type="scientific">Serratia symbiotica</name>
    <dbReference type="NCBI Taxonomy" id="138074"/>
    <lineage>
        <taxon>Bacteria</taxon>
        <taxon>Pseudomonadati</taxon>
        <taxon>Pseudomonadota</taxon>
        <taxon>Gammaproteobacteria</taxon>
        <taxon>Enterobacterales</taxon>
        <taxon>Yersiniaceae</taxon>
        <taxon>Serratia</taxon>
    </lineage>
</organism>
<dbReference type="InterPro" id="IPR048345">
    <property type="entry name" value="ParM_C"/>
</dbReference>
<protein>
    <submittedName>
        <fullName evidence="3">Plasmid stability protein StbA</fullName>
    </submittedName>
</protein>
<dbReference type="SUPFAM" id="SSF53067">
    <property type="entry name" value="Actin-like ATPase domain"/>
    <property type="match status" value="2"/>
</dbReference>
<name>A0A455VNE0_9GAMM</name>
<sequence length="320" mass="36400">MKIYVDDGSTSIKVKWEESDDKRLAVPTAFKRGWKADFGNSNIVNYDIDGEKYSFDRHDSAALNTSNIEWQYSAANTLAVHHALLQTGIEPQTIDIVVTLPLSEYYDTNKQINKENIQRKKSSLMRRVSNSKETQMFKLDAITVRPESIPAGFEILSEMDTNQSLLIVDIGGTTLDISQISGKMTDVINIYGDPHTGVSLITEEVKNALIEAKTYTSNHMADLFIINRNNHDFFDKNINNPAKIKRVKEAIENANRRLNERVINSIRQFKGYSHVMVIGGGSELISQAIKDFCDVRQDRFLFPLIHNLIWSMAFSLWGKY</sequence>
<dbReference type="Pfam" id="PF21523">
    <property type="entry name" value="ParM_N"/>
    <property type="match status" value="1"/>
</dbReference>
<dbReference type="CDD" id="cd24022">
    <property type="entry name" value="ASKHA_NBD_ParM_R1-like"/>
    <property type="match status" value="1"/>
</dbReference>
<geneLocation type="plasmid" evidence="4">
    <name>pssyis1 dna</name>
</geneLocation>
<dbReference type="AlphaFoldDB" id="A0A455VNE0"/>
<dbReference type="InterPro" id="IPR056367">
    <property type="entry name" value="ASKHA_NBD_ParM_R1-like"/>
</dbReference>
<dbReference type="Gene3D" id="3.30.420.40">
    <property type="match status" value="2"/>
</dbReference>
<evidence type="ECO:0000259" key="1">
    <source>
        <dbReference type="Pfam" id="PF06406"/>
    </source>
</evidence>
<feature type="domain" description="Plasmid segregation protein ParM C-terminal" evidence="2">
    <location>
        <begin position="159"/>
        <end position="301"/>
    </location>
</feature>
<evidence type="ECO:0000313" key="4">
    <source>
        <dbReference type="Proteomes" id="UP000324392"/>
    </source>
</evidence>
<dbReference type="Proteomes" id="UP000324392">
    <property type="component" value="Plasmid pSsyis1"/>
</dbReference>
<accession>A0A455VNE0</accession>
<gene>
    <name evidence="3" type="primary">stbA</name>
    <name evidence="3" type="ORF">SSYIS1_40530</name>
</gene>
<keyword evidence="3" id="KW-0614">Plasmid</keyword>
<proteinExistence type="predicted"/>
<dbReference type="Pfam" id="PF06406">
    <property type="entry name" value="StbA_N"/>
    <property type="match status" value="1"/>
</dbReference>
<evidence type="ECO:0000313" key="3">
    <source>
        <dbReference type="EMBL" id="BBI93050.1"/>
    </source>
</evidence>
<reference evidence="3 4" key="1">
    <citation type="submission" date="2019-03" db="EMBL/GenBank/DDBJ databases">
        <title>The genome sequence of Candidatus Serratia symbiotica strain IS.</title>
        <authorList>
            <person name="Nikoh N."/>
            <person name="Koga R."/>
            <person name="Oshima K."/>
            <person name="Hattori M."/>
            <person name="Fukatsu T."/>
        </authorList>
    </citation>
    <scope>NUCLEOTIDE SEQUENCE [LARGE SCALE GENOMIC DNA]</scope>
    <source>
        <strain evidence="3 4">IS</strain>
        <plasmid evidence="4">pssyis1 dna</plasmid>
    </source>
</reference>
<evidence type="ECO:0000259" key="2">
    <source>
        <dbReference type="Pfam" id="PF21523"/>
    </source>
</evidence>
<dbReference type="InterPro" id="IPR043129">
    <property type="entry name" value="ATPase_NBD"/>
</dbReference>
<dbReference type="EMBL" id="AP019532">
    <property type="protein sequence ID" value="BBI93050.1"/>
    <property type="molecule type" value="Genomic_DNA"/>
</dbReference>
<feature type="domain" description="Plasmid segregation protein ParM/StbA N-terminal" evidence="1">
    <location>
        <begin position="1"/>
        <end position="156"/>
    </location>
</feature>
<dbReference type="InterPro" id="IPR009440">
    <property type="entry name" value="ParM/StbA_N"/>
</dbReference>